<evidence type="ECO:0000256" key="3">
    <source>
        <dbReference type="SAM" id="SignalP"/>
    </source>
</evidence>
<evidence type="ECO:0008006" key="6">
    <source>
        <dbReference type="Google" id="ProtNLM"/>
    </source>
</evidence>
<feature type="compositionally biased region" description="Acidic residues" evidence="2">
    <location>
        <begin position="178"/>
        <end position="188"/>
    </location>
</feature>
<reference evidence="4 5" key="1">
    <citation type="journal article" date="2013" name="Genome Biol.">
        <title>Genome of Acanthamoeba castellanii highlights extensive lateral gene transfer and early evolution of tyrosine kinase signaling.</title>
        <authorList>
            <person name="Clarke M."/>
            <person name="Lohan A.J."/>
            <person name="Liu B."/>
            <person name="Lagkouvardos I."/>
            <person name="Roy S."/>
            <person name="Zafar N."/>
            <person name="Bertelli C."/>
            <person name="Schilde C."/>
            <person name="Kianianmomeni A."/>
            <person name="Burglin T.R."/>
            <person name="Frech C."/>
            <person name="Turcotte B."/>
            <person name="Kopec K.O."/>
            <person name="Synnott J.M."/>
            <person name="Choo C."/>
            <person name="Paponov I."/>
            <person name="Finkler A."/>
            <person name="Soon Heng Tan C."/>
            <person name="Hutchins A.P."/>
            <person name="Weinmeier T."/>
            <person name="Rattei T."/>
            <person name="Chu J.S."/>
            <person name="Gimenez G."/>
            <person name="Irimia M."/>
            <person name="Rigden D.J."/>
            <person name="Fitzpatrick D.A."/>
            <person name="Lorenzo-Morales J."/>
            <person name="Bateman A."/>
            <person name="Chiu C.H."/>
            <person name="Tang P."/>
            <person name="Hegemann P."/>
            <person name="Fromm H."/>
            <person name="Raoult D."/>
            <person name="Greub G."/>
            <person name="Miranda-Saavedra D."/>
            <person name="Chen N."/>
            <person name="Nash P."/>
            <person name="Ginger M.L."/>
            <person name="Horn M."/>
            <person name="Schaap P."/>
            <person name="Caler L."/>
            <person name="Loftus B."/>
        </authorList>
    </citation>
    <scope>NUCLEOTIDE SEQUENCE [LARGE SCALE GENOMIC DNA]</scope>
    <source>
        <strain evidence="4 5">Neff</strain>
    </source>
</reference>
<dbReference type="AlphaFoldDB" id="L8GHA2"/>
<proteinExistence type="predicted"/>
<dbReference type="VEuPathDB" id="AmoebaDB:ACA1_033620"/>
<organism evidence="4 5">
    <name type="scientific">Acanthamoeba castellanii (strain ATCC 30010 / Neff)</name>
    <dbReference type="NCBI Taxonomy" id="1257118"/>
    <lineage>
        <taxon>Eukaryota</taxon>
        <taxon>Amoebozoa</taxon>
        <taxon>Discosea</taxon>
        <taxon>Longamoebia</taxon>
        <taxon>Centramoebida</taxon>
        <taxon>Acanthamoebidae</taxon>
        <taxon>Acanthamoeba</taxon>
    </lineage>
</organism>
<dbReference type="KEGG" id="acan:ACA1_033620"/>
<feature type="coiled-coil region" evidence="1">
    <location>
        <begin position="106"/>
        <end position="147"/>
    </location>
</feature>
<keyword evidence="1" id="KW-0175">Coiled coil</keyword>
<dbReference type="Proteomes" id="UP000011083">
    <property type="component" value="Unassembled WGS sequence"/>
</dbReference>
<keyword evidence="3" id="KW-0732">Signal</keyword>
<sequence length="188" mass="20777">MPLTVVPLAMVLLTLVIALFTLVDNCGWANKNVHTLGFFSKLIYLGYFHALDPPYNSIKKHHEAVECVAKVVACRAADVGCEFTSARGHMQDHEDKCAVWPLRAILQRQQDTVQRLSRLVEEQQTMLKRQRSEIDELNKDMQALKTQASVKFPFGVGPSAAAPAAAPARGRIIMSDSDSSDSSDSSDY</sequence>
<dbReference type="GeneID" id="14912703"/>
<feature type="chain" id="PRO_5003989746" description="TRAF-type domain-containing protein" evidence="3">
    <location>
        <begin position="19"/>
        <end position="188"/>
    </location>
</feature>
<dbReference type="SUPFAM" id="SSF49599">
    <property type="entry name" value="TRAF domain-like"/>
    <property type="match status" value="1"/>
</dbReference>
<evidence type="ECO:0000256" key="2">
    <source>
        <dbReference type="SAM" id="MobiDB-lite"/>
    </source>
</evidence>
<evidence type="ECO:0000313" key="5">
    <source>
        <dbReference type="Proteomes" id="UP000011083"/>
    </source>
</evidence>
<feature type="region of interest" description="Disordered" evidence="2">
    <location>
        <begin position="159"/>
        <end position="188"/>
    </location>
</feature>
<evidence type="ECO:0000256" key="1">
    <source>
        <dbReference type="SAM" id="Coils"/>
    </source>
</evidence>
<name>L8GHA2_ACACF</name>
<dbReference type="RefSeq" id="XP_004334227.1">
    <property type="nucleotide sequence ID" value="XM_004334179.1"/>
</dbReference>
<feature type="signal peptide" evidence="3">
    <location>
        <begin position="1"/>
        <end position="18"/>
    </location>
</feature>
<gene>
    <name evidence="4" type="ORF">ACA1_033620</name>
</gene>
<dbReference type="EMBL" id="KB008125">
    <property type="protein sequence ID" value="ELR12214.1"/>
    <property type="molecule type" value="Genomic_DNA"/>
</dbReference>
<evidence type="ECO:0000313" key="4">
    <source>
        <dbReference type="EMBL" id="ELR12214.1"/>
    </source>
</evidence>
<protein>
    <recommendedName>
        <fullName evidence="6">TRAF-type domain-containing protein</fullName>
    </recommendedName>
</protein>
<keyword evidence="5" id="KW-1185">Reference proteome</keyword>
<accession>L8GHA2</accession>